<accession>A0A9X3END8</accession>
<name>A0A9X3END8_9BACT</name>
<comment type="caution">
    <text evidence="2">The sequence shown here is derived from an EMBL/GenBank/DDBJ whole genome shotgun (WGS) entry which is preliminary data.</text>
</comment>
<dbReference type="Proteomes" id="UP001150924">
    <property type="component" value="Unassembled WGS sequence"/>
</dbReference>
<dbReference type="EMBL" id="JAPNKE010000002">
    <property type="protein sequence ID" value="MCY1006354.1"/>
    <property type="molecule type" value="Genomic_DNA"/>
</dbReference>
<keyword evidence="3" id="KW-1185">Reference proteome</keyword>
<evidence type="ECO:0000313" key="2">
    <source>
        <dbReference type="EMBL" id="MCY1006354.1"/>
    </source>
</evidence>
<feature type="compositionally biased region" description="Basic and acidic residues" evidence="1">
    <location>
        <begin position="226"/>
        <end position="240"/>
    </location>
</feature>
<sequence length="272" mass="29349">MSHRTWTFGPVLFALSLAPGCAQREMRAQAAVLAEAGARLERETAEFAAARAAVAQLRQRNLVERQQQIAEQGQFNVRTIHFWKIAGDPERAKQLALYDALVAASAAADAVQDRSFEWEESVLARTHALTIDRAALHRFVQQLLILSSPPRFLDGARFYVEYGAIVGQQVDAGLKDVRATVGAATASGGSSGGGTSGGSGNGVMGPGTITAPDDQQPGDPTPPTRGPDERRPTESHREPATLRVRTRPRRDAVARVSRSRRIARLAPSRRVA</sequence>
<feature type="compositionally biased region" description="Gly residues" evidence="1">
    <location>
        <begin position="189"/>
        <end position="205"/>
    </location>
</feature>
<organism evidence="2 3">
    <name type="scientific">Nannocystis pusilla</name>
    <dbReference type="NCBI Taxonomy" id="889268"/>
    <lineage>
        <taxon>Bacteria</taxon>
        <taxon>Pseudomonadati</taxon>
        <taxon>Myxococcota</taxon>
        <taxon>Polyangia</taxon>
        <taxon>Nannocystales</taxon>
        <taxon>Nannocystaceae</taxon>
        <taxon>Nannocystis</taxon>
    </lineage>
</organism>
<dbReference type="AlphaFoldDB" id="A0A9X3END8"/>
<evidence type="ECO:0000256" key="1">
    <source>
        <dbReference type="SAM" id="MobiDB-lite"/>
    </source>
</evidence>
<gene>
    <name evidence="2" type="ORF">OV079_12435</name>
</gene>
<feature type="region of interest" description="Disordered" evidence="1">
    <location>
        <begin position="184"/>
        <end position="272"/>
    </location>
</feature>
<reference evidence="2" key="1">
    <citation type="submission" date="2022-11" db="EMBL/GenBank/DDBJ databases">
        <title>Minimal conservation of predation-associated metabolite biosynthetic gene clusters underscores biosynthetic potential of Myxococcota including descriptions for ten novel species: Archangium lansinium sp. nov., Myxococcus landrumus sp. nov., Nannocystis bai.</title>
        <authorList>
            <person name="Ahearne A."/>
            <person name="Stevens C."/>
            <person name="Phillips K."/>
        </authorList>
    </citation>
    <scope>NUCLEOTIDE SEQUENCE</scope>
    <source>
        <strain evidence="2">Na p29</strain>
    </source>
</reference>
<dbReference type="RefSeq" id="WP_267768506.1">
    <property type="nucleotide sequence ID" value="NZ_JAPNKE010000002.1"/>
</dbReference>
<protein>
    <submittedName>
        <fullName evidence="2">Uncharacterized protein</fullName>
    </submittedName>
</protein>
<proteinExistence type="predicted"/>
<evidence type="ECO:0000313" key="3">
    <source>
        <dbReference type="Proteomes" id="UP001150924"/>
    </source>
</evidence>
<feature type="compositionally biased region" description="Low complexity" evidence="1">
    <location>
        <begin position="206"/>
        <end position="218"/>
    </location>
</feature>